<evidence type="ECO:0000313" key="4">
    <source>
        <dbReference type="Proteomes" id="UP000444721"/>
    </source>
</evidence>
<evidence type="ECO:0000256" key="1">
    <source>
        <dbReference type="SAM" id="Coils"/>
    </source>
</evidence>
<feature type="compositionally biased region" description="Polar residues" evidence="2">
    <location>
        <begin position="742"/>
        <end position="760"/>
    </location>
</feature>
<dbReference type="EMBL" id="VFQX01000004">
    <property type="protein sequence ID" value="KAF0983748.1"/>
    <property type="molecule type" value="Genomic_DNA"/>
</dbReference>
<dbReference type="GeneID" id="68114881"/>
<dbReference type="RefSeq" id="XP_044568461.1">
    <property type="nucleotide sequence ID" value="XM_044711432.1"/>
</dbReference>
<feature type="region of interest" description="Disordered" evidence="2">
    <location>
        <begin position="301"/>
        <end position="331"/>
    </location>
</feature>
<dbReference type="VEuPathDB" id="AmoebaDB:NF0016310"/>
<dbReference type="VEuPathDB" id="AmoebaDB:FDP41_007663"/>
<sequence length="796" mass="93317">MTTSTNVESGISKTPSSLMMSSNKSMMASSNETNLSEFNPSLLYSFCTGCSERYLDGDHGGYPPFEFVENCFNEMGKKGEKDKHFIADLIVGLERYSKFIDVSLEIFSKSIAKENEFIILQREKIDYSVVLYTMYFLFPSILPLEFVKDFLSNAMTPSKRQRFILFIYNSQNLATLFMEEWSKLYEKEWIDTQILSPVRQNEDAISSWASKIVGKDKPPKKSDTVFEPFNLTMQKEKKKPVEEVIEYTFKTKEIPETTYKPENPAVAKALDMYKESRKSIPFLDEKILENNRKEISKLREEMERAKAPNASSTLSRSRKKDTSEPAMERVTSPKPVIKDIEQVRKVLDAPANVKLNAAAILREEALIRKKQEKEEEMLRKYESELRDASAFKSWQENMKVQDEKKYLEEIERKKKEAMESDINARLVRDNIAEKNNKLAVEQKKKRDEEIKELKEKLEKEQKLLEEKNKEFAKEIQEKIQVVKHEIKKEKKRSAYEIKKESQKNEKFIKQQQEEEQRKREELIKQIRALVNAPKRQTKTFDRTETSEVGLLAEMSIVQLKERLEELKKLEEQEREERKTNILSKKKEKEMEMQNKLNLLRRHRDQMKKERTTNRMKKLEMIEMHTKNAEELRKEALLSLSEKLEQKRELKLKEQRLQEELKQERLKEKQRLHQEKENVIKKHWENQEIGAERSALKRIEQSKKEAPIRNTAKRIGLLKSSSMKDRDKTNPIAYTVGGDSEQDQQQTNASTPRDETSTTLQPSSESYVPQESSSSLPSNTTNNSTTIMDKEATAVLV</sequence>
<feature type="coiled-coil region" evidence="1">
    <location>
        <begin position="400"/>
        <end position="677"/>
    </location>
</feature>
<feature type="compositionally biased region" description="Basic and acidic residues" evidence="2">
    <location>
        <begin position="694"/>
        <end position="706"/>
    </location>
</feature>
<dbReference type="AlphaFoldDB" id="A0A6A5CE45"/>
<gene>
    <name evidence="3" type="ORF">FDP41_007663</name>
</gene>
<keyword evidence="4" id="KW-1185">Reference proteome</keyword>
<reference evidence="3 4" key="1">
    <citation type="journal article" date="2019" name="Sci. Rep.">
        <title>Nanopore sequencing improves the draft genome of the human pathogenic amoeba Naegleria fowleri.</title>
        <authorList>
            <person name="Liechti N."/>
            <person name="Schurch N."/>
            <person name="Bruggmann R."/>
            <person name="Wittwer M."/>
        </authorList>
    </citation>
    <scope>NUCLEOTIDE SEQUENCE [LARGE SCALE GENOMIC DNA]</scope>
    <source>
        <strain evidence="3 4">ATCC 30894</strain>
    </source>
</reference>
<dbReference type="PANTHER" id="PTHR34649">
    <property type="entry name" value="CILIA- AND FLAGELLA-ASSOCIATED PROTEIN 99"/>
    <property type="match status" value="1"/>
</dbReference>
<accession>A0A6A5CE45</accession>
<feature type="region of interest" description="Disordered" evidence="2">
    <location>
        <begin position="1"/>
        <end position="23"/>
    </location>
</feature>
<evidence type="ECO:0000313" key="3">
    <source>
        <dbReference type="EMBL" id="KAF0983748.1"/>
    </source>
</evidence>
<feature type="compositionally biased region" description="Polar residues" evidence="2">
    <location>
        <begin position="1"/>
        <end position="15"/>
    </location>
</feature>
<name>A0A6A5CE45_NAEFO</name>
<dbReference type="VEuPathDB" id="AmoebaDB:NfTy_006780"/>
<keyword evidence="1" id="KW-0175">Coiled coil</keyword>
<feature type="region of interest" description="Disordered" evidence="2">
    <location>
        <begin position="694"/>
        <end position="796"/>
    </location>
</feature>
<organism evidence="3 4">
    <name type="scientific">Naegleria fowleri</name>
    <name type="common">Brain eating amoeba</name>
    <dbReference type="NCBI Taxonomy" id="5763"/>
    <lineage>
        <taxon>Eukaryota</taxon>
        <taxon>Discoba</taxon>
        <taxon>Heterolobosea</taxon>
        <taxon>Tetramitia</taxon>
        <taxon>Eutetramitia</taxon>
        <taxon>Vahlkampfiidae</taxon>
        <taxon>Naegleria</taxon>
    </lineage>
</organism>
<dbReference type="Proteomes" id="UP000444721">
    <property type="component" value="Unassembled WGS sequence"/>
</dbReference>
<feature type="compositionally biased region" description="Low complexity" evidence="2">
    <location>
        <begin position="761"/>
        <end position="785"/>
    </location>
</feature>
<dbReference type="OrthoDB" id="10262255at2759"/>
<comment type="caution">
    <text evidence="3">The sequence shown here is derived from an EMBL/GenBank/DDBJ whole genome shotgun (WGS) entry which is preliminary data.</text>
</comment>
<dbReference type="OMA" id="VQDGRYC"/>
<dbReference type="PANTHER" id="PTHR34649:SF1">
    <property type="entry name" value="CILIA- AND FLAGELLA-ASSOCIATED PROTEIN 99"/>
    <property type="match status" value="1"/>
</dbReference>
<proteinExistence type="predicted"/>
<feature type="compositionally biased region" description="Basic and acidic residues" evidence="2">
    <location>
        <begin position="787"/>
        <end position="796"/>
    </location>
</feature>
<evidence type="ECO:0000256" key="2">
    <source>
        <dbReference type="SAM" id="MobiDB-lite"/>
    </source>
</evidence>
<protein>
    <submittedName>
        <fullName evidence="3">Uncharacterized protein</fullName>
    </submittedName>
</protein>
<dbReference type="InterPro" id="IPR039341">
    <property type="entry name" value="CFAP99"/>
</dbReference>